<dbReference type="InterPro" id="IPR007074">
    <property type="entry name" value="LicD/FKTN/FKRP_NTP_transf"/>
</dbReference>
<dbReference type="GO" id="GO:0009100">
    <property type="term" value="P:glycoprotein metabolic process"/>
    <property type="evidence" value="ECO:0007669"/>
    <property type="project" value="UniProtKB-ARBA"/>
</dbReference>
<dbReference type="PANTHER" id="PTHR43404:SF2">
    <property type="entry name" value="LIPOPOLYSACCHARIDE CHOLINEPHOSPHOTRANSFERASE LICD"/>
    <property type="match status" value="1"/>
</dbReference>
<organism evidence="2 3">
    <name type="scientific">Eggerthella lenta</name>
    <name type="common">Eubacterium lentum</name>
    <dbReference type="NCBI Taxonomy" id="84112"/>
    <lineage>
        <taxon>Bacteria</taxon>
        <taxon>Bacillati</taxon>
        <taxon>Actinomycetota</taxon>
        <taxon>Coriobacteriia</taxon>
        <taxon>Eggerthellales</taxon>
        <taxon>Eggerthellaceae</taxon>
        <taxon>Eggerthella</taxon>
    </lineage>
</organism>
<dbReference type="Proteomes" id="UP000253970">
    <property type="component" value="Unassembled WGS sequence"/>
</dbReference>
<evidence type="ECO:0000259" key="1">
    <source>
        <dbReference type="Pfam" id="PF04991"/>
    </source>
</evidence>
<evidence type="ECO:0000313" key="2">
    <source>
        <dbReference type="EMBL" id="RDB70252.1"/>
    </source>
</evidence>
<dbReference type="PANTHER" id="PTHR43404">
    <property type="entry name" value="LIPOPOLYSACCHARIDE CHOLINEPHOSPHOTRANSFERASE LICD"/>
    <property type="match status" value="1"/>
</dbReference>
<comment type="caution">
    <text evidence="2">The sequence shown here is derived from an EMBL/GenBank/DDBJ whole genome shotgun (WGS) entry which is preliminary data.</text>
</comment>
<reference evidence="2 3" key="1">
    <citation type="journal article" date="2018" name="Elife">
        <title>Discovery and characterization of a prevalent human gut bacterial enzyme sufficient for the inactivation of a family of plant toxins.</title>
        <authorList>
            <person name="Koppel N."/>
            <person name="Bisanz J.E."/>
            <person name="Pandelia M.E."/>
            <person name="Turnbaugh P.J."/>
            <person name="Balskus E.P."/>
        </authorList>
    </citation>
    <scope>NUCLEOTIDE SEQUENCE [LARGE SCALE GENOMIC DNA]</scope>
    <source>
        <strain evidence="2 3">W1 BHI 6</strain>
    </source>
</reference>
<dbReference type="Pfam" id="PF04991">
    <property type="entry name" value="LicD"/>
    <property type="match status" value="1"/>
</dbReference>
<dbReference type="EMBL" id="PPTU01000010">
    <property type="protein sequence ID" value="RDB70252.1"/>
    <property type="molecule type" value="Genomic_DNA"/>
</dbReference>
<accession>A0A369MI50</accession>
<gene>
    <name evidence="2" type="ORF">C1875_07705</name>
</gene>
<dbReference type="InterPro" id="IPR052942">
    <property type="entry name" value="LPS_cholinephosphotransferase"/>
</dbReference>
<name>A0A369MI50_EGGLN</name>
<proteinExistence type="predicted"/>
<sequence length="282" mass="32345">MNNTEALKKLQDIELDILIMLKDFCLQHDISWFLDGGTVLGAARHKGFIPWDDDIDIGMLREDYDRFVSLAKTELPSGYSLHDWSNTPGYSAMFAKVYKDNTKFYTEETIEAGCDQGIFVDIFPYDQLAEDSAQKKKQIRNARIWQSILYLYYTRTIVVPHKGLLGTAERNACKIAHSLVSRLFDPDFIRKKFNRSTLPVRESPSSLHLSLPWPNVPGFKRSDLLPAVTLLFEGYEFPVPARPEAFLEATYGNWRQLPPVDDRHTHLPKHLDFGDGTTWSAD</sequence>
<dbReference type="AlphaFoldDB" id="A0A369MI50"/>
<evidence type="ECO:0000313" key="3">
    <source>
        <dbReference type="Proteomes" id="UP000253970"/>
    </source>
</evidence>
<protein>
    <submittedName>
        <fullName evidence="2">LicD family protein</fullName>
    </submittedName>
</protein>
<dbReference type="RefSeq" id="WP_114533783.1">
    <property type="nucleotide sequence ID" value="NZ_PPTU01000010.1"/>
</dbReference>
<feature type="domain" description="LicD/FKTN/FKRP nucleotidyltransferase" evidence="1">
    <location>
        <begin position="25"/>
        <end position="252"/>
    </location>
</feature>